<gene>
    <name evidence="3" type="ORF">GCM10011398_02910</name>
</gene>
<accession>A0A917GZW5</accession>
<proteinExistence type="predicted"/>
<dbReference type="EMBL" id="BMFR01000001">
    <property type="protein sequence ID" value="GGG62945.1"/>
    <property type="molecule type" value="Genomic_DNA"/>
</dbReference>
<evidence type="ECO:0000259" key="2">
    <source>
        <dbReference type="Pfam" id="PF07811"/>
    </source>
</evidence>
<sequence>MKSFFKDERGSFTIEASLVFPSLLLFTLLGVFFCIIIFQIGSANYAAQKAASQTAYVWNNSHKDLTTGAFDKNYYAGLDKGGDGLYWRIFDDGILQIFGINGGFPGEGVKGRKLEKANNEFGEGAISVKLSYRNNIAFSYVEAEAESSLYIPSFVKNILGRDNVVATSTHLVTESPELIRNFNFAKYVWTKSGIGGMLSGAMNSITQFFGGTPAP</sequence>
<comment type="caution">
    <text evidence="3">The sequence shown here is derived from an EMBL/GenBank/DDBJ whole genome shotgun (WGS) entry which is preliminary data.</text>
</comment>
<dbReference type="RefSeq" id="WP_188453569.1">
    <property type="nucleotide sequence ID" value="NZ_BMFR01000001.1"/>
</dbReference>
<keyword evidence="1" id="KW-1133">Transmembrane helix</keyword>
<evidence type="ECO:0000313" key="3">
    <source>
        <dbReference type="EMBL" id="GGG62945.1"/>
    </source>
</evidence>
<name>A0A917GZW5_9BACI</name>
<dbReference type="Proteomes" id="UP000622860">
    <property type="component" value="Unassembled WGS sequence"/>
</dbReference>
<dbReference type="AlphaFoldDB" id="A0A917GZW5"/>
<keyword evidence="1" id="KW-0472">Membrane</keyword>
<evidence type="ECO:0000256" key="1">
    <source>
        <dbReference type="SAM" id="Phobius"/>
    </source>
</evidence>
<reference evidence="3" key="2">
    <citation type="submission" date="2020-09" db="EMBL/GenBank/DDBJ databases">
        <authorList>
            <person name="Sun Q."/>
            <person name="Zhou Y."/>
        </authorList>
    </citation>
    <scope>NUCLEOTIDE SEQUENCE</scope>
    <source>
        <strain evidence="3">CGMCC 1.12754</strain>
    </source>
</reference>
<dbReference type="InterPro" id="IPR012495">
    <property type="entry name" value="TadE-like_dom"/>
</dbReference>
<dbReference type="Pfam" id="PF07811">
    <property type="entry name" value="TadE"/>
    <property type="match status" value="1"/>
</dbReference>
<feature type="domain" description="TadE-like" evidence="2">
    <location>
        <begin position="10"/>
        <end position="51"/>
    </location>
</feature>
<feature type="transmembrane region" description="Helical" evidence="1">
    <location>
        <begin position="12"/>
        <end position="38"/>
    </location>
</feature>
<keyword evidence="1" id="KW-0812">Transmembrane</keyword>
<protein>
    <recommendedName>
        <fullName evidence="2">TadE-like domain-containing protein</fullName>
    </recommendedName>
</protein>
<keyword evidence="4" id="KW-1185">Reference proteome</keyword>
<organism evidence="3 4">
    <name type="scientific">Virgibacillus oceani</name>
    <dbReference type="NCBI Taxonomy" id="1479511"/>
    <lineage>
        <taxon>Bacteria</taxon>
        <taxon>Bacillati</taxon>
        <taxon>Bacillota</taxon>
        <taxon>Bacilli</taxon>
        <taxon>Bacillales</taxon>
        <taxon>Bacillaceae</taxon>
        <taxon>Virgibacillus</taxon>
    </lineage>
</organism>
<evidence type="ECO:0000313" key="4">
    <source>
        <dbReference type="Proteomes" id="UP000622860"/>
    </source>
</evidence>
<reference evidence="3" key="1">
    <citation type="journal article" date="2014" name="Int. J. Syst. Evol. Microbiol.">
        <title>Complete genome sequence of Corynebacterium casei LMG S-19264T (=DSM 44701T), isolated from a smear-ripened cheese.</title>
        <authorList>
            <consortium name="US DOE Joint Genome Institute (JGI-PGF)"/>
            <person name="Walter F."/>
            <person name="Albersmeier A."/>
            <person name="Kalinowski J."/>
            <person name="Ruckert C."/>
        </authorList>
    </citation>
    <scope>NUCLEOTIDE SEQUENCE</scope>
    <source>
        <strain evidence="3">CGMCC 1.12754</strain>
    </source>
</reference>